<organism evidence="2 3">
    <name type="scientific">Komagataeibacter swingsii</name>
    <dbReference type="NCBI Taxonomy" id="215220"/>
    <lineage>
        <taxon>Bacteria</taxon>
        <taxon>Pseudomonadati</taxon>
        <taxon>Pseudomonadota</taxon>
        <taxon>Alphaproteobacteria</taxon>
        <taxon>Acetobacterales</taxon>
        <taxon>Acetobacteraceae</taxon>
        <taxon>Komagataeibacter</taxon>
    </lineage>
</organism>
<sequence>MRPMAGPRPIARQMETGGFFQPHFHDPLDGMILMEKRRCDMMGRSPPAPGCGPARPCPPSPPSRMCPVGSTCALPRHSCEKNT</sequence>
<comment type="caution">
    <text evidence="2">The sequence shown here is derived from an EMBL/GenBank/DDBJ whole genome shotgun (WGS) entry which is preliminary data.</text>
</comment>
<evidence type="ECO:0000256" key="1">
    <source>
        <dbReference type="SAM" id="MobiDB-lite"/>
    </source>
</evidence>
<feature type="region of interest" description="Disordered" evidence="1">
    <location>
        <begin position="1"/>
        <end position="22"/>
    </location>
</feature>
<dbReference type="EMBL" id="NKUB01000002">
    <property type="protein sequence ID" value="PYD70735.1"/>
    <property type="molecule type" value="Genomic_DNA"/>
</dbReference>
<gene>
    <name evidence="2" type="ORF">CFR76_01970</name>
</gene>
<protein>
    <submittedName>
        <fullName evidence="2">Uncharacterized protein</fullName>
    </submittedName>
</protein>
<evidence type="ECO:0000313" key="2">
    <source>
        <dbReference type="EMBL" id="PYD70735.1"/>
    </source>
</evidence>
<name>A0A2V4RFF5_9PROT</name>
<reference evidence="2 3" key="1">
    <citation type="submission" date="2017-07" db="EMBL/GenBank/DDBJ databases">
        <title>A draft genome sequence of Komagataeibacter swingsii LMG 22125.</title>
        <authorList>
            <person name="Skraban J."/>
            <person name="Cleenwerck I."/>
            <person name="Vandamme P."/>
            <person name="Trcek J."/>
        </authorList>
    </citation>
    <scope>NUCLEOTIDE SEQUENCE [LARGE SCALE GENOMIC DNA]</scope>
    <source>
        <strain evidence="2 3">LMG 22125</strain>
    </source>
</reference>
<keyword evidence="3" id="KW-1185">Reference proteome</keyword>
<evidence type="ECO:0000313" key="3">
    <source>
        <dbReference type="Proteomes" id="UP000247371"/>
    </source>
</evidence>
<dbReference type="AlphaFoldDB" id="A0A2V4RFF5"/>
<dbReference type="Proteomes" id="UP000247371">
    <property type="component" value="Unassembled WGS sequence"/>
</dbReference>
<accession>A0A2V4RFF5</accession>
<proteinExistence type="predicted"/>